<evidence type="ECO:0000313" key="1">
    <source>
        <dbReference type="EMBL" id="MPC87510.1"/>
    </source>
</evidence>
<dbReference type="AlphaFoldDB" id="A0A5B7IS64"/>
<comment type="caution">
    <text evidence="1">The sequence shown here is derived from an EMBL/GenBank/DDBJ whole genome shotgun (WGS) entry which is preliminary data.</text>
</comment>
<organism evidence="1 2">
    <name type="scientific">Portunus trituberculatus</name>
    <name type="common">Swimming crab</name>
    <name type="synonym">Neptunus trituberculatus</name>
    <dbReference type="NCBI Taxonomy" id="210409"/>
    <lineage>
        <taxon>Eukaryota</taxon>
        <taxon>Metazoa</taxon>
        <taxon>Ecdysozoa</taxon>
        <taxon>Arthropoda</taxon>
        <taxon>Crustacea</taxon>
        <taxon>Multicrustacea</taxon>
        <taxon>Malacostraca</taxon>
        <taxon>Eumalacostraca</taxon>
        <taxon>Eucarida</taxon>
        <taxon>Decapoda</taxon>
        <taxon>Pleocyemata</taxon>
        <taxon>Brachyura</taxon>
        <taxon>Eubrachyura</taxon>
        <taxon>Portunoidea</taxon>
        <taxon>Portunidae</taxon>
        <taxon>Portuninae</taxon>
        <taxon>Portunus</taxon>
    </lineage>
</organism>
<dbReference type="EMBL" id="VSRR010074732">
    <property type="protein sequence ID" value="MPC87510.1"/>
    <property type="molecule type" value="Genomic_DNA"/>
</dbReference>
<keyword evidence="2" id="KW-1185">Reference proteome</keyword>
<dbReference type="OrthoDB" id="6412801at2759"/>
<dbReference type="Proteomes" id="UP000324222">
    <property type="component" value="Unassembled WGS sequence"/>
</dbReference>
<reference evidence="1 2" key="1">
    <citation type="submission" date="2019-05" db="EMBL/GenBank/DDBJ databases">
        <title>Another draft genome of Portunus trituberculatus and its Hox gene families provides insights of decapod evolution.</title>
        <authorList>
            <person name="Jeong J.-H."/>
            <person name="Song I."/>
            <person name="Kim S."/>
            <person name="Choi T."/>
            <person name="Kim D."/>
            <person name="Ryu S."/>
            <person name="Kim W."/>
        </authorList>
    </citation>
    <scope>NUCLEOTIDE SEQUENCE [LARGE SCALE GENOMIC DNA]</scope>
    <source>
        <tissue evidence="1">Muscle</tissue>
    </source>
</reference>
<gene>
    <name evidence="1" type="ORF">E2C01_082373</name>
</gene>
<sequence>MNTGARLKLGTQTLKGSADWSLSASLLPAVGGHLSLEIESLTVTVEAQQPANIRSPPTLRKIDIKLGEAEEED</sequence>
<evidence type="ECO:0000313" key="2">
    <source>
        <dbReference type="Proteomes" id="UP000324222"/>
    </source>
</evidence>
<accession>A0A5B7IS64</accession>
<name>A0A5B7IS64_PORTR</name>
<protein>
    <submittedName>
        <fullName evidence="1">Uncharacterized protein</fullName>
    </submittedName>
</protein>
<proteinExistence type="predicted"/>